<feature type="compositionally biased region" description="Polar residues" evidence="1">
    <location>
        <begin position="98"/>
        <end position="107"/>
    </location>
</feature>
<gene>
    <name evidence="2" type="ORF">V8G54_008096</name>
</gene>
<evidence type="ECO:0000256" key="1">
    <source>
        <dbReference type="SAM" id="MobiDB-lite"/>
    </source>
</evidence>
<name>A0AAQ3P2W3_VIGMU</name>
<feature type="region of interest" description="Disordered" evidence="1">
    <location>
        <begin position="64"/>
        <end position="112"/>
    </location>
</feature>
<keyword evidence="3" id="KW-1185">Reference proteome</keyword>
<accession>A0AAQ3P2W3</accession>
<dbReference type="EMBL" id="CP144699">
    <property type="protein sequence ID" value="WVZ20774.1"/>
    <property type="molecule type" value="Genomic_DNA"/>
</dbReference>
<dbReference type="Proteomes" id="UP001374535">
    <property type="component" value="Chromosome 2"/>
</dbReference>
<proteinExistence type="predicted"/>
<evidence type="ECO:0000313" key="2">
    <source>
        <dbReference type="EMBL" id="WVZ20774.1"/>
    </source>
</evidence>
<dbReference type="AlphaFoldDB" id="A0AAQ3P2W3"/>
<protein>
    <submittedName>
        <fullName evidence="2">Uncharacterized protein</fullName>
    </submittedName>
</protein>
<organism evidence="2 3">
    <name type="scientific">Vigna mungo</name>
    <name type="common">Black gram</name>
    <name type="synonym">Phaseolus mungo</name>
    <dbReference type="NCBI Taxonomy" id="3915"/>
    <lineage>
        <taxon>Eukaryota</taxon>
        <taxon>Viridiplantae</taxon>
        <taxon>Streptophyta</taxon>
        <taxon>Embryophyta</taxon>
        <taxon>Tracheophyta</taxon>
        <taxon>Spermatophyta</taxon>
        <taxon>Magnoliopsida</taxon>
        <taxon>eudicotyledons</taxon>
        <taxon>Gunneridae</taxon>
        <taxon>Pentapetalae</taxon>
        <taxon>rosids</taxon>
        <taxon>fabids</taxon>
        <taxon>Fabales</taxon>
        <taxon>Fabaceae</taxon>
        <taxon>Papilionoideae</taxon>
        <taxon>50 kb inversion clade</taxon>
        <taxon>NPAAA clade</taxon>
        <taxon>indigoferoid/millettioid clade</taxon>
        <taxon>Phaseoleae</taxon>
        <taxon>Vigna</taxon>
    </lineage>
</organism>
<evidence type="ECO:0000313" key="3">
    <source>
        <dbReference type="Proteomes" id="UP001374535"/>
    </source>
</evidence>
<feature type="compositionally biased region" description="Basic and acidic residues" evidence="1">
    <location>
        <begin position="81"/>
        <end position="97"/>
    </location>
</feature>
<reference evidence="2 3" key="1">
    <citation type="journal article" date="2023" name="Life. Sci Alliance">
        <title>Evolutionary insights into 3D genome organization and epigenetic landscape of Vigna mungo.</title>
        <authorList>
            <person name="Junaid A."/>
            <person name="Singh B."/>
            <person name="Bhatia S."/>
        </authorList>
    </citation>
    <scope>NUCLEOTIDE SEQUENCE [LARGE SCALE GENOMIC DNA]</scope>
    <source>
        <strain evidence="2">Urdbean</strain>
    </source>
</reference>
<sequence>MYNMLDHSRRLKDEFIVGLYEFVSIAMNHTSYTSDGEIRSPCLWEHEFCTSIWVRNPNGIRQKSENDMLSKARVKRTKPTWTRDEASDPKKFKERSSQNKVNQSSSRGGALPLTGCKSHLDITLGLPDELFLATPNKKNSGLVDGRSHETYQISAAMKIQCWKDVTGGKSKGRVHGTADLAANICHEVSSFTQLSLLAATID</sequence>